<dbReference type="GO" id="GO:0034450">
    <property type="term" value="F:ubiquitin-ubiquitin ligase activity"/>
    <property type="evidence" value="ECO:0007669"/>
    <property type="project" value="InterPro"/>
</dbReference>
<dbReference type="PROSITE" id="PS51698">
    <property type="entry name" value="U_BOX"/>
    <property type="match status" value="1"/>
</dbReference>
<evidence type="ECO:0000256" key="11">
    <source>
        <dbReference type="SAM" id="Coils"/>
    </source>
</evidence>
<keyword evidence="7" id="KW-0963">Cytoplasm</keyword>
<keyword evidence="15" id="KW-1185">Reference proteome</keyword>
<dbReference type="GO" id="GO:0000151">
    <property type="term" value="C:ubiquitin ligase complex"/>
    <property type="evidence" value="ECO:0007669"/>
    <property type="project" value="InterPro"/>
</dbReference>
<comment type="catalytic activity">
    <reaction evidence="1">
        <text>S-ubiquitinyl-[E2 ubiquitin-conjugating enzyme]-L-cysteine + [acceptor protein]-L-lysine = [E2 ubiquitin-conjugating enzyme]-L-cysteine + N(6)-ubiquitinyl-[acceptor protein]-L-lysine.</text>
        <dbReference type="EC" id="2.3.2.27"/>
    </reaction>
</comment>
<keyword evidence="9" id="KW-0833">Ubl conjugation pathway</keyword>
<proteinExistence type="inferred from homology"/>
<organism evidence="14 15">
    <name type="scientific">Psophocarpus tetragonolobus</name>
    <name type="common">Winged bean</name>
    <name type="synonym">Dolichos tetragonolobus</name>
    <dbReference type="NCBI Taxonomy" id="3891"/>
    <lineage>
        <taxon>Eukaryota</taxon>
        <taxon>Viridiplantae</taxon>
        <taxon>Streptophyta</taxon>
        <taxon>Embryophyta</taxon>
        <taxon>Tracheophyta</taxon>
        <taxon>Spermatophyta</taxon>
        <taxon>Magnoliopsida</taxon>
        <taxon>eudicotyledons</taxon>
        <taxon>Gunneridae</taxon>
        <taxon>Pentapetalae</taxon>
        <taxon>rosids</taxon>
        <taxon>fabids</taxon>
        <taxon>Fabales</taxon>
        <taxon>Fabaceae</taxon>
        <taxon>Papilionoideae</taxon>
        <taxon>50 kb inversion clade</taxon>
        <taxon>NPAAA clade</taxon>
        <taxon>indigoferoid/millettioid clade</taxon>
        <taxon>Phaseoleae</taxon>
        <taxon>Psophocarpus</taxon>
    </lineage>
</organism>
<dbReference type="EC" id="2.3.2.27" evidence="6"/>
<feature type="domain" description="U-box" evidence="13">
    <location>
        <begin position="937"/>
        <end position="1011"/>
    </location>
</feature>
<evidence type="ECO:0000256" key="12">
    <source>
        <dbReference type="SAM" id="MobiDB-lite"/>
    </source>
</evidence>
<evidence type="ECO:0000256" key="7">
    <source>
        <dbReference type="ARBA" id="ARBA00022490"/>
    </source>
</evidence>
<dbReference type="EMBL" id="JAYMYS010000009">
    <property type="protein sequence ID" value="KAK7381267.1"/>
    <property type="molecule type" value="Genomic_DNA"/>
</dbReference>
<name>A0AAN9NYU5_PSOTE</name>
<dbReference type="InterPro" id="IPR045132">
    <property type="entry name" value="UBE4"/>
</dbReference>
<dbReference type="Gene3D" id="3.30.40.10">
    <property type="entry name" value="Zinc/RING finger domain, C3HC4 (zinc finger)"/>
    <property type="match status" value="1"/>
</dbReference>
<dbReference type="FunFam" id="3.30.40.10:FF:000055">
    <property type="entry name" value="Ubiquitin conjugation factor e4 a"/>
    <property type="match status" value="1"/>
</dbReference>
<dbReference type="Pfam" id="PF04564">
    <property type="entry name" value="U-box"/>
    <property type="match status" value="1"/>
</dbReference>
<feature type="coiled-coil region" evidence="11">
    <location>
        <begin position="516"/>
        <end position="543"/>
    </location>
</feature>
<comment type="subcellular location">
    <subcellularLocation>
        <location evidence="3">Cytoplasm</location>
    </subcellularLocation>
    <subcellularLocation>
        <location evidence="2">Nucleus</location>
    </subcellularLocation>
</comment>
<comment type="similarity">
    <text evidence="5">Belongs to the ubiquitin conjugation factor E4 family.</text>
</comment>
<dbReference type="GO" id="GO:0000209">
    <property type="term" value="P:protein polyubiquitination"/>
    <property type="evidence" value="ECO:0007669"/>
    <property type="project" value="TreeGrafter"/>
</dbReference>
<sequence length="1036" mass="117214">MAAAKPQRTPQEVEDIIVRKIFLVSLTELPASITDSRVVYLELTAAEILSEGKELRLSRDSMERVLIDRLSGQFSGSGFETPFYLAGCYHRAHEEGKKIANMKDKNLRSEMEAVVRQAKKLCVNYCRIHLANPELFSGQNPASSGAKSPLLPLIFGEVGGGNVFGGGGGAKFPPGFLEEIFRDPDFESLDRILKGLYEELRGSVMKVSALGNFQNSLRALLYLVRFPIGAKSLVNHEWWIPKGVYMNGRAIEMTSILGPFFHISALPDQAFFKGQPDVGQQCFSDATTRRPADLLSSFSTIKTVMNNLYDGLGDVLLILLKSTDTRENVLEYLAEVININASRAHIQVDPITCASSGTFVNLSAVLLRLCEPFLDANLTKRDKIDARYVHYSNRLKLSGLTALRASSEEVTEWLNSKNPAISGTTNQYNDAQKRLQQSQEASSSGSNNAGDLSNENSARAEKTKYSFICECFFMTARVLNLGLLKAFSDFEHLVQDISRCEDALTTLKTMQERSPTPQAESDINRLEKEMELYSQEKLCYEAQILRDNTLIQNALSFYRLMIVWLVGLVGGFKMPLPSTCPMEFATMPEHFVEDAMELLIFASRIPKALDGVVLDEFMNFIIMFMASPEFIKNPYLRAKMVEVLNCWMPRRSGSTATASLFEGHQLSFEYLVRNLLKLYVDIELTGSHTQFYDKFNIRHNIAELLEYLWQVPSHRNAWRQIAKEEEKGVYLNFLNFLINDSIYLLDESLNKILELKELEAEMSNTAEWERRPVQERQERTRLFHSQENIIRMDMKLANEDVSMLAFTSEQITAPFLLPEMVERVASMLNYFLLQLVGPQRKSLSLKDPEKYEFRPKHLLKQIVHIYVHLARGDTNSIFPAAISRDGRSYNDQLFSAAADVLNRIGEDGRIIQEFIQLGAKAKVAASEAMDTEATLGEIPDEFLDPIQYTLMKDPVILPSSRITVDRPVIQRHLLSDSTDPFNRSHLTVDMLIPDDELKARIEEFVRSQEMKKHGEGLSLQSSKATIHTTNGEMLID</sequence>
<dbReference type="Proteomes" id="UP001386955">
    <property type="component" value="Unassembled WGS sequence"/>
</dbReference>
<keyword evidence="8" id="KW-0808">Transferase</keyword>
<evidence type="ECO:0000256" key="6">
    <source>
        <dbReference type="ARBA" id="ARBA00012483"/>
    </source>
</evidence>
<evidence type="ECO:0000256" key="3">
    <source>
        <dbReference type="ARBA" id="ARBA00004496"/>
    </source>
</evidence>
<evidence type="ECO:0000256" key="2">
    <source>
        <dbReference type="ARBA" id="ARBA00004123"/>
    </source>
</evidence>
<gene>
    <name evidence="14" type="ORF">VNO78_33835</name>
</gene>
<protein>
    <recommendedName>
        <fullName evidence="6">RING-type E3 ubiquitin transferase</fullName>
        <ecNumber evidence="6">2.3.2.27</ecNumber>
    </recommendedName>
</protein>
<keyword evidence="11" id="KW-0175">Coiled coil</keyword>
<evidence type="ECO:0000313" key="14">
    <source>
        <dbReference type="EMBL" id="KAK7381267.1"/>
    </source>
</evidence>
<dbReference type="InterPro" id="IPR019474">
    <property type="entry name" value="Ub_conjug_fac_E4_core"/>
</dbReference>
<dbReference type="Pfam" id="PF10408">
    <property type="entry name" value="Ufd2P_core"/>
    <property type="match status" value="1"/>
</dbReference>
<evidence type="ECO:0000256" key="9">
    <source>
        <dbReference type="ARBA" id="ARBA00022786"/>
    </source>
</evidence>
<dbReference type="GO" id="GO:0005634">
    <property type="term" value="C:nucleus"/>
    <property type="evidence" value="ECO:0007669"/>
    <property type="project" value="UniProtKB-SubCell"/>
</dbReference>
<dbReference type="InterPro" id="IPR013083">
    <property type="entry name" value="Znf_RING/FYVE/PHD"/>
</dbReference>
<dbReference type="InterPro" id="IPR003613">
    <property type="entry name" value="Ubox_domain"/>
</dbReference>
<comment type="pathway">
    <text evidence="4">Protein modification; protein ubiquitination.</text>
</comment>
<evidence type="ECO:0000256" key="5">
    <source>
        <dbReference type="ARBA" id="ARBA00007434"/>
    </source>
</evidence>
<evidence type="ECO:0000256" key="8">
    <source>
        <dbReference type="ARBA" id="ARBA00022679"/>
    </source>
</evidence>
<dbReference type="AlphaFoldDB" id="A0AAN9NYU5"/>
<accession>A0AAN9NYU5</accession>
<dbReference type="CDD" id="cd16657">
    <property type="entry name" value="RING-Ubox_UBE4A"/>
    <property type="match status" value="1"/>
</dbReference>
<evidence type="ECO:0000256" key="4">
    <source>
        <dbReference type="ARBA" id="ARBA00004906"/>
    </source>
</evidence>
<dbReference type="SMART" id="SM00504">
    <property type="entry name" value="Ubox"/>
    <property type="match status" value="1"/>
</dbReference>
<feature type="region of interest" description="Disordered" evidence="12">
    <location>
        <begin position="431"/>
        <end position="455"/>
    </location>
</feature>
<evidence type="ECO:0000259" key="13">
    <source>
        <dbReference type="PROSITE" id="PS51698"/>
    </source>
</evidence>
<dbReference type="GO" id="GO:0005737">
    <property type="term" value="C:cytoplasm"/>
    <property type="evidence" value="ECO:0007669"/>
    <property type="project" value="UniProtKB-SubCell"/>
</dbReference>
<dbReference type="SUPFAM" id="SSF57850">
    <property type="entry name" value="RING/U-box"/>
    <property type="match status" value="1"/>
</dbReference>
<evidence type="ECO:0000256" key="1">
    <source>
        <dbReference type="ARBA" id="ARBA00000900"/>
    </source>
</evidence>
<dbReference type="GO" id="GO:0006511">
    <property type="term" value="P:ubiquitin-dependent protein catabolic process"/>
    <property type="evidence" value="ECO:0007669"/>
    <property type="project" value="InterPro"/>
</dbReference>
<reference evidence="14 15" key="1">
    <citation type="submission" date="2024-01" db="EMBL/GenBank/DDBJ databases">
        <title>The genomes of 5 underutilized Papilionoideae crops provide insights into root nodulation and disease resistanc.</title>
        <authorList>
            <person name="Jiang F."/>
        </authorList>
    </citation>
    <scope>NUCLEOTIDE SEQUENCE [LARGE SCALE GENOMIC DNA]</scope>
    <source>
        <strain evidence="14">DUOXIRENSHENG_FW03</strain>
        <tissue evidence="14">Leaves</tissue>
    </source>
</reference>
<comment type="caution">
    <text evidence="14">The sequence shown here is derived from an EMBL/GenBank/DDBJ whole genome shotgun (WGS) entry which is preliminary data.</text>
</comment>
<dbReference type="PANTHER" id="PTHR13931">
    <property type="entry name" value="UBIQUITINATION FACTOR E4"/>
    <property type="match status" value="1"/>
</dbReference>
<evidence type="ECO:0000313" key="15">
    <source>
        <dbReference type="Proteomes" id="UP001386955"/>
    </source>
</evidence>
<dbReference type="GO" id="GO:0036503">
    <property type="term" value="P:ERAD pathway"/>
    <property type="evidence" value="ECO:0007669"/>
    <property type="project" value="InterPro"/>
</dbReference>
<dbReference type="PANTHER" id="PTHR13931:SF2">
    <property type="entry name" value="UBIQUITIN CONJUGATION FACTOR E4 B"/>
    <property type="match status" value="1"/>
</dbReference>
<keyword evidence="10" id="KW-0539">Nucleus</keyword>
<evidence type="ECO:0000256" key="10">
    <source>
        <dbReference type="ARBA" id="ARBA00023242"/>
    </source>
</evidence>